<organism evidence="1 2">
    <name type="scientific">Zopfia rhizophila CBS 207.26</name>
    <dbReference type="NCBI Taxonomy" id="1314779"/>
    <lineage>
        <taxon>Eukaryota</taxon>
        <taxon>Fungi</taxon>
        <taxon>Dikarya</taxon>
        <taxon>Ascomycota</taxon>
        <taxon>Pezizomycotina</taxon>
        <taxon>Dothideomycetes</taxon>
        <taxon>Dothideomycetes incertae sedis</taxon>
        <taxon>Zopfiaceae</taxon>
        <taxon>Zopfia</taxon>
    </lineage>
</organism>
<reference evidence="1" key="1">
    <citation type="journal article" date="2020" name="Stud. Mycol.">
        <title>101 Dothideomycetes genomes: a test case for predicting lifestyles and emergence of pathogens.</title>
        <authorList>
            <person name="Haridas S."/>
            <person name="Albert R."/>
            <person name="Binder M."/>
            <person name="Bloem J."/>
            <person name="Labutti K."/>
            <person name="Salamov A."/>
            <person name="Andreopoulos B."/>
            <person name="Baker S."/>
            <person name="Barry K."/>
            <person name="Bills G."/>
            <person name="Bluhm B."/>
            <person name="Cannon C."/>
            <person name="Castanera R."/>
            <person name="Culley D."/>
            <person name="Daum C."/>
            <person name="Ezra D."/>
            <person name="Gonzalez J."/>
            <person name="Henrissat B."/>
            <person name="Kuo A."/>
            <person name="Liang C."/>
            <person name="Lipzen A."/>
            <person name="Lutzoni F."/>
            <person name="Magnuson J."/>
            <person name="Mondo S."/>
            <person name="Nolan M."/>
            <person name="Ohm R."/>
            <person name="Pangilinan J."/>
            <person name="Park H.-J."/>
            <person name="Ramirez L."/>
            <person name="Alfaro M."/>
            <person name="Sun H."/>
            <person name="Tritt A."/>
            <person name="Yoshinaga Y."/>
            <person name="Zwiers L.-H."/>
            <person name="Turgeon B."/>
            <person name="Goodwin S."/>
            <person name="Spatafora J."/>
            <person name="Crous P."/>
            <person name="Grigoriev I."/>
        </authorList>
    </citation>
    <scope>NUCLEOTIDE SEQUENCE</scope>
    <source>
        <strain evidence="1">CBS 207.26</strain>
    </source>
</reference>
<dbReference type="EMBL" id="ML994617">
    <property type="protein sequence ID" value="KAF2190923.1"/>
    <property type="molecule type" value="Genomic_DNA"/>
</dbReference>
<dbReference type="AlphaFoldDB" id="A0A6A6EHX6"/>
<dbReference type="Proteomes" id="UP000800200">
    <property type="component" value="Unassembled WGS sequence"/>
</dbReference>
<name>A0A6A6EHX6_9PEZI</name>
<gene>
    <name evidence="1" type="ORF">K469DRAFT_359653</name>
</gene>
<sequence>MEDSEYIDPSIQRSEERIAGITIHGKHAHLYPALLPIPQWTIRRISNLRDRIERRDTHLPDQIDEFQKQSLGKALAHYHHHRICDKRLNDGEPTCINTVLQLMISRTESFGVFSRIGAYLIKGIHFPSYCKPFDLNKDYHTLTHVYVAGLAGLPDLYDLSSLGLRLAISPGANRIAIASWRTVKVWALDPKAFLNPEYGLRKAEGVPGDYCYIQGPGWQFYSANRIWGKDCVLLEPVELVSAGVVYGLEFRGEDELWGTTEMGLCRWGFGVKAQGRREEGLLE</sequence>
<proteinExistence type="predicted"/>
<keyword evidence="2" id="KW-1185">Reference proteome</keyword>
<accession>A0A6A6EHX6</accession>
<protein>
    <submittedName>
        <fullName evidence="1">Uncharacterized protein</fullName>
    </submittedName>
</protein>
<evidence type="ECO:0000313" key="2">
    <source>
        <dbReference type="Proteomes" id="UP000800200"/>
    </source>
</evidence>
<evidence type="ECO:0000313" key="1">
    <source>
        <dbReference type="EMBL" id="KAF2190923.1"/>
    </source>
</evidence>
<dbReference type="OrthoDB" id="6058203at2759"/>